<evidence type="ECO:0000313" key="3">
    <source>
        <dbReference type="Proteomes" id="UP001208570"/>
    </source>
</evidence>
<dbReference type="Proteomes" id="UP001208570">
    <property type="component" value="Unassembled WGS sequence"/>
</dbReference>
<comment type="caution">
    <text evidence="2">The sequence shown here is derived from an EMBL/GenBank/DDBJ whole genome shotgun (WGS) entry which is preliminary data.</text>
</comment>
<feature type="region of interest" description="Disordered" evidence="1">
    <location>
        <begin position="88"/>
        <end position="115"/>
    </location>
</feature>
<evidence type="ECO:0000313" key="2">
    <source>
        <dbReference type="EMBL" id="KAK2142316.1"/>
    </source>
</evidence>
<evidence type="ECO:0000256" key="1">
    <source>
        <dbReference type="SAM" id="MobiDB-lite"/>
    </source>
</evidence>
<keyword evidence="3" id="KW-1185">Reference proteome</keyword>
<dbReference type="AlphaFoldDB" id="A0AAD9MSL3"/>
<sequence length="417" mass="45602">MPLQQPCTASDGRHRFIHDGTAETSATGDIAQLKAENMKLQKQALSLAGVSSKPSVPVPSFKLNVKRPKGHVSGSYLVHKVLQLQFPLNQPSQKPGSSGSAVADTANKSDLESDNDLLQSDTESATLLLPTVAESINTYTSVLSSLQFSMLSHSGSISSTADSSPSVETLTSSDSSLPRGFSARYIQVMGHQVHTALHILKTLVTYSIPVRRMLIQQVCSELATGLSQTEGSPDNSIKEICGCCLLKKLCHLANHKLYDLCVLTLDILTTTLQCCPANHLERILDNLPICDVILACISEDVEDVTNRFQLGFSVLRLIHTLVRSERVIRMMCTKTVDCIFYNVYSFCVQSLTDQPENRSIVHETKFVQILASILTHDRATSSVLVSIDCHCGEILGHLYKTILDRGVSPLRHLFLGL</sequence>
<dbReference type="EMBL" id="JAODUP010000971">
    <property type="protein sequence ID" value="KAK2142316.1"/>
    <property type="molecule type" value="Genomic_DNA"/>
</dbReference>
<accession>A0AAD9MSL3</accession>
<protein>
    <submittedName>
        <fullName evidence="2">Uncharacterized protein</fullName>
    </submittedName>
</protein>
<proteinExistence type="predicted"/>
<organism evidence="2 3">
    <name type="scientific">Paralvinella palmiformis</name>
    <dbReference type="NCBI Taxonomy" id="53620"/>
    <lineage>
        <taxon>Eukaryota</taxon>
        <taxon>Metazoa</taxon>
        <taxon>Spiralia</taxon>
        <taxon>Lophotrochozoa</taxon>
        <taxon>Annelida</taxon>
        <taxon>Polychaeta</taxon>
        <taxon>Sedentaria</taxon>
        <taxon>Canalipalpata</taxon>
        <taxon>Terebellida</taxon>
        <taxon>Terebelliformia</taxon>
        <taxon>Alvinellidae</taxon>
        <taxon>Paralvinella</taxon>
    </lineage>
</organism>
<feature type="compositionally biased region" description="Polar residues" evidence="1">
    <location>
        <begin position="88"/>
        <end position="100"/>
    </location>
</feature>
<reference evidence="2" key="1">
    <citation type="journal article" date="2023" name="Mol. Biol. Evol.">
        <title>Third-Generation Sequencing Reveals the Adaptive Role of the Epigenome in Three Deep-Sea Polychaetes.</title>
        <authorList>
            <person name="Perez M."/>
            <person name="Aroh O."/>
            <person name="Sun Y."/>
            <person name="Lan Y."/>
            <person name="Juniper S.K."/>
            <person name="Young C.R."/>
            <person name="Angers B."/>
            <person name="Qian P.Y."/>
        </authorList>
    </citation>
    <scope>NUCLEOTIDE SEQUENCE</scope>
    <source>
        <strain evidence="2">P08H-3</strain>
    </source>
</reference>
<gene>
    <name evidence="2" type="ORF">LSH36_971g00061</name>
</gene>
<name>A0AAD9MSL3_9ANNE</name>